<dbReference type="PROSITE" id="PS00726">
    <property type="entry name" value="AP_NUCLEASE_F1_1"/>
    <property type="match status" value="1"/>
</dbReference>
<dbReference type="GO" id="GO:0004519">
    <property type="term" value="F:endonuclease activity"/>
    <property type="evidence" value="ECO:0007669"/>
    <property type="project" value="InterPro"/>
</dbReference>
<keyword evidence="3" id="KW-1185">Reference proteome</keyword>
<sequence length="560" mass="63858">MRVRSDADGSTSSKCTGANGDLKGPLDKNRRRIWSAQDEIPSKHGDCLRIRTYNCRTIASKEDQTILNETSKRLRFDVIALQETKTKETAIKKTSDVHLFVLGAKVDGKNVGGVGFLVDSTEVLGPRLAILPLHIDRGTTVSITNCYAPTSTATDVEKDAAYKELEEVLKNERSYDKYVVGDFNAVIHEERVATASTGPHGFGRTNENRERLMDLSGACNLFNGNSFFMKNEGRRWAWESPNAETQNKIDHFLTNRKWSLLDVSVVEAFRTESDHGLVRAKIRLRAKLRRRDHFRPPPIRLPRYETSAMEVAAVQYTWQEAQDLTHDYELLVKRLLHCATASAISARVNSRNRIDGIARTLLRQRAAVYRNSASSPLERATISKACRIVVIESIQRYKDTQLKEAAEARASLKRCRKDPNDSRSIIAVMRDAMGRSQTSRTKIEEIAASYYTDLIRSTIPVSRIPTPTQDVAPRIEEWEVERAIRQMKPRKAPGPDRISADFLKSASHTIIKQLTKRFNKYLDAQRIPDQWKKSNTVLLFKKRERDQMNRPLRERSIHRL</sequence>
<dbReference type="GO" id="GO:0006281">
    <property type="term" value="P:DNA repair"/>
    <property type="evidence" value="ECO:0007669"/>
    <property type="project" value="InterPro"/>
</dbReference>
<dbReference type="CDD" id="cd09076">
    <property type="entry name" value="L1-EN"/>
    <property type="match status" value="1"/>
</dbReference>
<dbReference type="WBParaSite" id="HCON_00173020-00001">
    <property type="protein sequence ID" value="HCON_00173020-00001"/>
    <property type="gene ID" value="HCON_00173020"/>
</dbReference>
<dbReference type="Proteomes" id="UP000025227">
    <property type="component" value="Unplaced"/>
</dbReference>
<evidence type="ECO:0000256" key="1">
    <source>
        <dbReference type="SAM" id="MobiDB-lite"/>
    </source>
</evidence>
<dbReference type="GO" id="GO:0007508">
    <property type="term" value="P:larval heart development"/>
    <property type="evidence" value="ECO:0007669"/>
    <property type="project" value="TreeGrafter"/>
</dbReference>
<dbReference type="GO" id="GO:0003677">
    <property type="term" value="F:DNA binding"/>
    <property type="evidence" value="ECO:0007669"/>
    <property type="project" value="InterPro"/>
</dbReference>
<evidence type="ECO:0000259" key="2">
    <source>
        <dbReference type="Pfam" id="PF03372"/>
    </source>
</evidence>
<feature type="region of interest" description="Disordered" evidence="1">
    <location>
        <begin position="1"/>
        <end position="28"/>
    </location>
</feature>
<protein>
    <submittedName>
        <fullName evidence="4">Reverse transcriptase domain-containing protein</fullName>
    </submittedName>
</protein>
<accession>A0A7I5EE91</accession>
<dbReference type="AlphaFoldDB" id="A0A7I5EE91"/>
<reference evidence="4" key="1">
    <citation type="submission" date="2020-12" db="UniProtKB">
        <authorList>
            <consortium name="WormBaseParasite"/>
        </authorList>
    </citation>
    <scope>IDENTIFICATION</scope>
    <source>
        <strain evidence="4">MHco3</strain>
    </source>
</reference>
<evidence type="ECO:0000313" key="4">
    <source>
        <dbReference type="WBParaSite" id="HCON_00173020-00001"/>
    </source>
</evidence>
<feature type="domain" description="Endonuclease/exonuclease/phosphatase" evidence="2">
    <location>
        <begin position="67"/>
        <end position="275"/>
    </location>
</feature>
<dbReference type="InterPro" id="IPR020847">
    <property type="entry name" value="AP_endonuclease_F1_BS"/>
</dbReference>
<dbReference type="SUPFAM" id="SSF56219">
    <property type="entry name" value="DNase I-like"/>
    <property type="match status" value="1"/>
</dbReference>
<dbReference type="InterPro" id="IPR036691">
    <property type="entry name" value="Endo/exonu/phosph_ase_sf"/>
</dbReference>
<name>A0A7I5EE91_HAECO</name>
<dbReference type="GO" id="GO:0061343">
    <property type="term" value="P:cell adhesion involved in heart morphogenesis"/>
    <property type="evidence" value="ECO:0007669"/>
    <property type="project" value="TreeGrafter"/>
</dbReference>
<dbReference type="Pfam" id="PF03372">
    <property type="entry name" value="Exo_endo_phos"/>
    <property type="match status" value="1"/>
</dbReference>
<dbReference type="GO" id="GO:0031012">
    <property type="term" value="C:extracellular matrix"/>
    <property type="evidence" value="ECO:0007669"/>
    <property type="project" value="TreeGrafter"/>
</dbReference>
<dbReference type="Gene3D" id="3.60.10.10">
    <property type="entry name" value="Endonuclease/exonuclease/phosphatase"/>
    <property type="match status" value="1"/>
</dbReference>
<organism evidence="3 4">
    <name type="scientific">Haemonchus contortus</name>
    <name type="common">Barber pole worm</name>
    <dbReference type="NCBI Taxonomy" id="6289"/>
    <lineage>
        <taxon>Eukaryota</taxon>
        <taxon>Metazoa</taxon>
        <taxon>Ecdysozoa</taxon>
        <taxon>Nematoda</taxon>
        <taxon>Chromadorea</taxon>
        <taxon>Rhabditida</taxon>
        <taxon>Rhabditina</taxon>
        <taxon>Rhabditomorpha</taxon>
        <taxon>Strongyloidea</taxon>
        <taxon>Trichostrongylidae</taxon>
        <taxon>Haemonchus</taxon>
    </lineage>
</organism>
<dbReference type="PANTHER" id="PTHR33395">
    <property type="entry name" value="TRANSCRIPTASE, PUTATIVE-RELATED-RELATED"/>
    <property type="match status" value="1"/>
</dbReference>
<dbReference type="OrthoDB" id="5842234at2759"/>
<dbReference type="InterPro" id="IPR005135">
    <property type="entry name" value="Endo/exonuclease/phosphatase"/>
</dbReference>
<evidence type="ECO:0000313" key="3">
    <source>
        <dbReference type="Proteomes" id="UP000025227"/>
    </source>
</evidence>
<dbReference type="PANTHER" id="PTHR33395:SF22">
    <property type="entry name" value="REVERSE TRANSCRIPTASE DOMAIN-CONTAINING PROTEIN"/>
    <property type="match status" value="1"/>
</dbReference>
<proteinExistence type="predicted"/>